<name>A0ABY9V1S3_9ACTN</name>
<accession>A0ABY9V1S3</accession>
<dbReference type="Proteomes" id="UP001305606">
    <property type="component" value="Chromosome"/>
</dbReference>
<evidence type="ECO:0000313" key="1">
    <source>
        <dbReference type="EMBL" id="WNE98811.1"/>
    </source>
</evidence>
<gene>
    <name evidence="1" type="ORF">PS467_27490</name>
</gene>
<dbReference type="EMBL" id="CP117522">
    <property type="protein sequence ID" value="WNE98811.1"/>
    <property type="molecule type" value="Genomic_DNA"/>
</dbReference>
<organism evidence="1 2">
    <name type="scientific">Streptomyces luomodiensis</name>
    <dbReference type="NCBI Taxonomy" id="3026192"/>
    <lineage>
        <taxon>Bacteria</taxon>
        <taxon>Bacillati</taxon>
        <taxon>Actinomycetota</taxon>
        <taxon>Actinomycetes</taxon>
        <taxon>Kitasatosporales</taxon>
        <taxon>Streptomycetaceae</taxon>
        <taxon>Streptomyces</taxon>
    </lineage>
</organism>
<sequence>MSNPAQIETREISDADLDGVAGGVAGLALQGGPGYLEGIGSAELAGHSLTVDGAADLRSGQAGLNVTAI</sequence>
<reference evidence="1 2" key="1">
    <citation type="submission" date="2023-02" db="EMBL/GenBank/DDBJ databases">
        <title>Streptomyces sp. SCA4-21 with antifungal activity against Fusarium oxysporum f. sp. cubense, Streptomyces sp. SCA2-17 with antifungal activity against Fusarium oxysporum f. sp. cubense.</title>
        <authorList>
            <person name="Qi D."/>
        </authorList>
    </citation>
    <scope>NUCLEOTIDE SEQUENCE [LARGE SCALE GENOMIC DNA]</scope>
    <source>
        <strain evidence="1 2">SCA4-21</strain>
    </source>
</reference>
<proteinExistence type="predicted"/>
<protein>
    <submittedName>
        <fullName evidence="1">Type A2 lantipeptide</fullName>
    </submittedName>
</protein>
<keyword evidence="2" id="KW-1185">Reference proteome</keyword>
<dbReference type="RefSeq" id="WP_311037484.1">
    <property type="nucleotide sequence ID" value="NZ_CP117522.1"/>
</dbReference>
<evidence type="ECO:0000313" key="2">
    <source>
        <dbReference type="Proteomes" id="UP001305606"/>
    </source>
</evidence>